<reference evidence="2 3" key="1">
    <citation type="submission" date="2024-11" db="EMBL/GenBank/DDBJ databases">
        <title>Identification and Characterization of a Novel Fosfomycin Bacillithiol Transferase FosB8 in Paenibacillus illinoisensis.</title>
        <authorList>
            <person name="Lu W."/>
        </authorList>
    </citation>
    <scope>NUCLEOTIDE SEQUENCE [LARGE SCALE GENOMIC DNA]</scope>
    <source>
        <strain evidence="2 3">WP77</strain>
    </source>
</reference>
<proteinExistence type="predicted"/>
<dbReference type="RefSeq" id="WP_402877239.1">
    <property type="nucleotide sequence ID" value="NZ_JBIYSL010000005.1"/>
</dbReference>
<feature type="domain" description="DUF1266" evidence="1">
    <location>
        <begin position="55"/>
        <end position="221"/>
    </location>
</feature>
<dbReference type="InterPro" id="IPR009677">
    <property type="entry name" value="DUF1266"/>
</dbReference>
<evidence type="ECO:0000313" key="3">
    <source>
        <dbReference type="Proteomes" id="UP001618531"/>
    </source>
</evidence>
<sequence>MGQDRGAAQAVQGVTDKQLWFRGMSAIMDEMNGLDIRNDYEHDENEEEKDRFRTSLEEEWRIHNREELLSALEWIREGGHRVAFEQMRTFMNALSEADQWKCIHSLNPETGRYHEYLVVKTYMYKLPPAGIAAWDWGRYANLCRKSAYVGFITEVEAEQLILEAALEAQSAYSSWKEYAVAFLAGRLYWLEQTAEPLVQRQVNYVRNLFAQSKSIYNKVDWNLSLQ</sequence>
<protein>
    <submittedName>
        <fullName evidence="2">DUF1266 domain-containing protein</fullName>
    </submittedName>
</protein>
<accession>A0ABW8I0A1</accession>
<evidence type="ECO:0000313" key="2">
    <source>
        <dbReference type="EMBL" id="MFK0524657.1"/>
    </source>
</evidence>
<comment type="caution">
    <text evidence="2">The sequence shown here is derived from an EMBL/GenBank/DDBJ whole genome shotgun (WGS) entry which is preliminary data.</text>
</comment>
<keyword evidence="3" id="KW-1185">Reference proteome</keyword>
<gene>
    <name evidence="2" type="ORF">ACINKY_20885</name>
</gene>
<organism evidence="2 3">
    <name type="scientific">Paenibacillus illinoisensis</name>
    <dbReference type="NCBI Taxonomy" id="59845"/>
    <lineage>
        <taxon>Bacteria</taxon>
        <taxon>Bacillati</taxon>
        <taxon>Bacillota</taxon>
        <taxon>Bacilli</taxon>
        <taxon>Bacillales</taxon>
        <taxon>Paenibacillaceae</taxon>
        <taxon>Paenibacillus</taxon>
    </lineage>
</organism>
<evidence type="ECO:0000259" key="1">
    <source>
        <dbReference type="Pfam" id="PF06889"/>
    </source>
</evidence>
<name>A0ABW8I0A1_9BACL</name>
<dbReference type="Pfam" id="PF06889">
    <property type="entry name" value="DUF1266"/>
    <property type="match status" value="1"/>
</dbReference>
<dbReference type="Proteomes" id="UP001618531">
    <property type="component" value="Unassembled WGS sequence"/>
</dbReference>
<dbReference type="EMBL" id="JBIYSL010000005">
    <property type="protein sequence ID" value="MFK0524657.1"/>
    <property type="molecule type" value="Genomic_DNA"/>
</dbReference>